<evidence type="ECO:0000256" key="5">
    <source>
        <dbReference type="ARBA" id="ARBA00023295"/>
    </source>
</evidence>
<dbReference type="SUPFAM" id="SSF51445">
    <property type="entry name" value="(Trans)glycosidases"/>
    <property type="match status" value="1"/>
</dbReference>
<comment type="catalytic activity">
    <reaction evidence="1">
        <text>Hydrolysis of terminal non-reducing N-acetyl-D-hexosamine residues in N-acetyl-beta-D-hexosaminides.</text>
        <dbReference type="EC" id="3.2.1.52"/>
    </reaction>
</comment>
<dbReference type="NCBIfam" id="NF003740">
    <property type="entry name" value="PRK05337.1"/>
    <property type="match status" value="1"/>
</dbReference>
<dbReference type="PANTHER" id="PTHR30480">
    <property type="entry name" value="BETA-HEXOSAMINIDASE-RELATED"/>
    <property type="match status" value="1"/>
</dbReference>
<evidence type="ECO:0000313" key="8">
    <source>
        <dbReference type="Proteomes" id="UP000541470"/>
    </source>
</evidence>
<dbReference type="GO" id="GO:0009254">
    <property type="term" value="P:peptidoglycan turnover"/>
    <property type="evidence" value="ECO:0007669"/>
    <property type="project" value="TreeGrafter"/>
</dbReference>
<evidence type="ECO:0000256" key="2">
    <source>
        <dbReference type="ARBA" id="ARBA00005336"/>
    </source>
</evidence>
<accession>A0A7Y0AUP0</accession>
<proteinExistence type="inferred from homology"/>
<dbReference type="Gene3D" id="3.20.20.300">
    <property type="entry name" value="Glycoside hydrolase, family 3, N-terminal domain"/>
    <property type="match status" value="1"/>
</dbReference>
<evidence type="ECO:0000256" key="1">
    <source>
        <dbReference type="ARBA" id="ARBA00001231"/>
    </source>
</evidence>
<dbReference type="PANTHER" id="PTHR30480:SF13">
    <property type="entry name" value="BETA-HEXOSAMINIDASE"/>
    <property type="match status" value="1"/>
</dbReference>
<organism evidence="7 8">
    <name type="scientific">Rhizobium terricola</name>
    <dbReference type="NCBI Taxonomy" id="2728849"/>
    <lineage>
        <taxon>Bacteria</taxon>
        <taxon>Pseudomonadati</taxon>
        <taxon>Pseudomonadota</taxon>
        <taxon>Alphaproteobacteria</taxon>
        <taxon>Hyphomicrobiales</taxon>
        <taxon>Rhizobiaceae</taxon>
        <taxon>Rhizobium/Agrobacterium group</taxon>
        <taxon>Rhizobium</taxon>
    </lineage>
</organism>
<keyword evidence="5 7" id="KW-0326">Glycosidase</keyword>
<protein>
    <recommendedName>
        <fullName evidence="3">beta-N-acetylhexosaminidase</fullName>
        <ecNumber evidence="3">3.2.1.52</ecNumber>
    </recommendedName>
</protein>
<name>A0A7Y0AUP0_9HYPH</name>
<dbReference type="Pfam" id="PF00933">
    <property type="entry name" value="Glyco_hydro_3"/>
    <property type="match status" value="1"/>
</dbReference>
<dbReference type="AlphaFoldDB" id="A0A7Y0AUP0"/>
<evidence type="ECO:0000256" key="3">
    <source>
        <dbReference type="ARBA" id="ARBA00012663"/>
    </source>
</evidence>
<dbReference type="EMBL" id="JABBGK010000001">
    <property type="protein sequence ID" value="NML73841.1"/>
    <property type="molecule type" value="Genomic_DNA"/>
</dbReference>
<evidence type="ECO:0000256" key="4">
    <source>
        <dbReference type="ARBA" id="ARBA00022801"/>
    </source>
</evidence>
<dbReference type="EC" id="3.2.1.52" evidence="3"/>
<keyword evidence="8" id="KW-1185">Reference proteome</keyword>
<dbReference type="InterPro" id="IPR036962">
    <property type="entry name" value="Glyco_hydro_3_N_sf"/>
</dbReference>
<dbReference type="Proteomes" id="UP000541470">
    <property type="component" value="Unassembled WGS sequence"/>
</dbReference>
<comment type="caution">
    <text evidence="7">The sequence shown here is derived from an EMBL/GenBank/DDBJ whole genome shotgun (WGS) entry which is preliminary data.</text>
</comment>
<gene>
    <name evidence="7" type="primary">nagZ</name>
    <name evidence="7" type="ORF">HHL25_06845</name>
</gene>
<dbReference type="GO" id="GO:0005975">
    <property type="term" value="P:carbohydrate metabolic process"/>
    <property type="evidence" value="ECO:0007669"/>
    <property type="project" value="InterPro"/>
</dbReference>
<dbReference type="InterPro" id="IPR001764">
    <property type="entry name" value="Glyco_hydro_3_N"/>
</dbReference>
<reference evidence="7 8" key="1">
    <citation type="submission" date="2020-04" db="EMBL/GenBank/DDBJ databases">
        <title>Rhizobium sp. S-51 isolated from soil.</title>
        <authorList>
            <person name="Dahal R.H."/>
        </authorList>
    </citation>
    <scope>NUCLEOTIDE SEQUENCE [LARGE SCALE GENOMIC DNA]</scope>
    <source>
        <strain evidence="7 8">S-51</strain>
    </source>
</reference>
<dbReference type="InterPro" id="IPR017853">
    <property type="entry name" value="GH"/>
</dbReference>
<dbReference type="RefSeq" id="WP_169588490.1">
    <property type="nucleotide sequence ID" value="NZ_JABBGK010000001.1"/>
</dbReference>
<feature type="domain" description="Glycoside hydrolase family 3 N-terminal" evidence="6">
    <location>
        <begin position="22"/>
        <end position="299"/>
    </location>
</feature>
<evidence type="ECO:0000313" key="7">
    <source>
        <dbReference type="EMBL" id="NML73841.1"/>
    </source>
</evidence>
<dbReference type="GO" id="GO:0004563">
    <property type="term" value="F:beta-N-acetylhexosaminidase activity"/>
    <property type="evidence" value="ECO:0007669"/>
    <property type="project" value="UniProtKB-EC"/>
</dbReference>
<evidence type="ECO:0000259" key="6">
    <source>
        <dbReference type="Pfam" id="PF00933"/>
    </source>
</evidence>
<keyword evidence="4 7" id="KW-0378">Hydrolase</keyword>
<comment type="similarity">
    <text evidence="2">Belongs to the glycosyl hydrolase 3 family.</text>
</comment>
<sequence length="342" mass="36565">MTKIHTPAKAMILGCSGTALTADEKALYRDEQPWGFIVFARNLNEPAQISDLVAEMRETVGGRNAPVLIDQEGGRVQRIREPMAPRYPAAAVLGELYRRDKALGLRAAWLMSRLHAFDLLRFGINVDCLPVLDVPVEGANNVIGDRAYGNDPVTVGEMGEAAAAGLKAGGVMPVMKHVPGHGRGMADSHLELPVVTTPRAELEAHDFPPFRRLRGELMAMSAHVVYSDIDPDHPASTSRKVIDEIIRGSIGFDGLLMSDDVSMNALKGTIGERAAAIAAGGCDVILHCNGVMEEMRAVVGEAPLLEGRARERADAVEAAFGADDGADEVAIRAEFDGLRATA</sequence>
<dbReference type="InterPro" id="IPR050226">
    <property type="entry name" value="NagZ_Beta-hexosaminidase"/>
</dbReference>